<keyword evidence="2" id="KW-0732">Signal</keyword>
<dbReference type="EMBL" id="BAABGA010000064">
    <property type="protein sequence ID" value="GAA4462680.1"/>
    <property type="molecule type" value="Genomic_DNA"/>
</dbReference>
<dbReference type="Proteomes" id="UP001500840">
    <property type="component" value="Unassembled WGS sequence"/>
</dbReference>
<proteinExistence type="predicted"/>
<evidence type="ECO:0000313" key="4">
    <source>
        <dbReference type="Proteomes" id="UP001500840"/>
    </source>
</evidence>
<comment type="caution">
    <text evidence="3">The sequence shown here is derived from an EMBL/GenBank/DDBJ whole genome shotgun (WGS) entry which is preliminary data.</text>
</comment>
<name>A0ABP8N7I1_9BACT</name>
<sequence length="54" mass="5916">MNLRKLVLLIPMIAFTACVVSGCGEKKPEVIEATNESAQPENYEEMSMGDANNQ</sequence>
<evidence type="ECO:0000313" key="3">
    <source>
        <dbReference type="EMBL" id="GAA4462680.1"/>
    </source>
</evidence>
<dbReference type="RefSeq" id="WP_339938871.1">
    <property type="nucleotide sequence ID" value="NZ_BAABGA010000064.1"/>
</dbReference>
<accession>A0ABP8N7I1</accession>
<evidence type="ECO:0000256" key="1">
    <source>
        <dbReference type="SAM" id="MobiDB-lite"/>
    </source>
</evidence>
<evidence type="ECO:0008006" key="5">
    <source>
        <dbReference type="Google" id="ProtNLM"/>
    </source>
</evidence>
<reference evidence="4" key="1">
    <citation type="journal article" date="2019" name="Int. J. Syst. Evol. Microbiol.">
        <title>The Global Catalogue of Microorganisms (GCM) 10K type strain sequencing project: providing services to taxonomists for standard genome sequencing and annotation.</title>
        <authorList>
            <consortium name="The Broad Institute Genomics Platform"/>
            <consortium name="The Broad Institute Genome Sequencing Center for Infectious Disease"/>
            <person name="Wu L."/>
            <person name="Ma J."/>
        </authorList>
    </citation>
    <scope>NUCLEOTIDE SEQUENCE [LARGE SCALE GENOMIC DNA]</scope>
    <source>
        <strain evidence="4">JCM 17759</strain>
    </source>
</reference>
<feature type="signal peptide" evidence="2">
    <location>
        <begin position="1"/>
        <end position="16"/>
    </location>
</feature>
<keyword evidence="4" id="KW-1185">Reference proteome</keyword>
<dbReference type="PROSITE" id="PS51257">
    <property type="entry name" value="PROKAR_LIPOPROTEIN"/>
    <property type="match status" value="1"/>
</dbReference>
<feature type="region of interest" description="Disordered" evidence="1">
    <location>
        <begin position="32"/>
        <end position="54"/>
    </location>
</feature>
<protein>
    <recommendedName>
        <fullName evidence="5">Secreted protein</fullName>
    </recommendedName>
</protein>
<feature type="chain" id="PRO_5046024924" description="Secreted protein" evidence="2">
    <location>
        <begin position="17"/>
        <end position="54"/>
    </location>
</feature>
<evidence type="ECO:0000256" key="2">
    <source>
        <dbReference type="SAM" id="SignalP"/>
    </source>
</evidence>
<gene>
    <name evidence="3" type="ORF">GCM10023156_46800</name>
</gene>
<organism evidence="3 4">
    <name type="scientific">Novipirellula rosea</name>
    <dbReference type="NCBI Taxonomy" id="1031540"/>
    <lineage>
        <taxon>Bacteria</taxon>
        <taxon>Pseudomonadati</taxon>
        <taxon>Planctomycetota</taxon>
        <taxon>Planctomycetia</taxon>
        <taxon>Pirellulales</taxon>
        <taxon>Pirellulaceae</taxon>
        <taxon>Novipirellula</taxon>
    </lineage>
</organism>